<evidence type="ECO:0000256" key="1">
    <source>
        <dbReference type="ARBA" id="ARBA00006484"/>
    </source>
</evidence>
<accession>A0AAD6VRR0</accession>
<protein>
    <recommendedName>
        <fullName evidence="7">NAD(P)-binding protein</fullName>
    </recommendedName>
</protein>
<dbReference type="EMBL" id="JARJCW010000009">
    <property type="protein sequence ID" value="KAJ7220730.1"/>
    <property type="molecule type" value="Genomic_DNA"/>
</dbReference>
<comment type="similarity">
    <text evidence="1">Belongs to the short-chain dehydrogenases/reductases (SDR) family.</text>
</comment>
<dbReference type="PANTHER" id="PTHR24321">
    <property type="entry name" value="DEHYDROGENASES, SHORT CHAIN"/>
    <property type="match status" value="1"/>
</dbReference>
<dbReference type="PRINTS" id="PR00081">
    <property type="entry name" value="GDHRDH"/>
</dbReference>
<organism evidence="5 6">
    <name type="scientific">Mycena pura</name>
    <dbReference type="NCBI Taxonomy" id="153505"/>
    <lineage>
        <taxon>Eukaryota</taxon>
        <taxon>Fungi</taxon>
        <taxon>Dikarya</taxon>
        <taxon>Basidiomycota</taxon>
        <taxon>Agaricomycotina</taxon>
        <taxon>Agaricomycetes</taxon>
        <taxon>Agaricomycetidae</taxon>
        <taxon>Agaricales</taxon>
        <taxon>Marasmiineae</taxon>
        <taxon>Mycenaceae</taxon>
        <taxon>Mycena</taxon>
    </lineage>
</organism>
<feature type="compositionally biased region" description="Basic and acidic residues" evidence="4">
    <location>
        <begin position="18"/>
        <end position="33"/>
    </location>
</feature>
<evidence type="ECO:0000313" key="5">
    <source>
        <dbReference type="EMBL" id="KAJ7220730.1"/>
    </source>
</evidence>
<feature type="region of interest" description="Disordered" evidence="4">
    <location>
        <begin position="18"/>
        <end position="60"/>
    </location>
</feature>
<dbReference type="PROSITE" id="PS00061">
    <property type="entry name" value="ADH_SHORT"/>
    <property type="match status" value="1"/>
</dbReference>
<evidence type="ECO:0000256" key="2">
    <source>
        <dbReference type="ARBA" id="ARBA00022857"/>
    </source>
</evidence>
<keyword evidence="2" id="KW-0521">NADP</keyword>
<comment type="caution">
    <text evidence="5">The sequence shown here is derived from an EMBL/GenBank/DDBJ whole genome shotgun (WGS) entry which is preliminary data.</text>
</comment>
<feature type="compositionally biased region" description="Polar residues" evidence="4">
    <location>
        <begin position="34"/>
        <end position="51"/>
    </location>
</feature>
<keyword evidence="6" id="KW-1185">Reference proteome</keyword>
<name>A0AAD6VRR0_9AGAR</name>
<dbReference type="InterPro" id="IPR020904">
    <property type="entry name" value="Sc_DH/Rdtase_CS"/>
</dbReference>
<evidence type="ECO:0000256" key="3">
    <source>
        <dbReference type="ARBA" id="ARBA00023002"/>
    </source>
</evidence>
<reference evidence="5" key="1">
    <citation type="submission" date="2023-03" db="EMBL/GenBank/DDBJ databases">
        <title>Massive genome expansion in bonnet fungi (Mycena s.s.) driven by repeated elements and novel gene families across ecological guilds.</title>
        <authorList>
            <consortium name="Lawrence Berkeley National Laboratory"/>
            <person name="Harder C.B."/>
            <person name="Miyauchi S."/>
            <person name="Viragh M."/>
            <person name="Kuo A."/>
            <person name="Thoen E."/>
            <person name="Andreopoulos B."/>
            <person name="Lu D."/>
            <person name="Skrede I."/>
            <person name="Drula E."/>
            <person name="Henrissat B."/>
            <person name="Morin E."/>
            <person name="Kohler A."/>
            <person name="Barry K."/>
            <person name="LaButti K."/>
            <person name="Morin E."/>
            <person name="Salamov A."/>
            <person name="Lipzen A."/>
            <person name="Mereny Z."/>
            <person name="Hegedus B."/>
            <person name="Baldrian P."/>
            <person name="Stursova M."/>
            <person name="Weitz H."/>
            <person name="Taylor A."/>
            <person name="Grigoriev I.V."/>
            <person name="Nagy L.G."/>
            <person name="Martin F."/>
            <person name="Kauserud H."/>
        </authorList>
    </citation>
    <scope>NUCLEOTIDE SEQUENCE</scope>
    <source>
        <strain evidence="5">9144</strain>
    </source>
</reference>
<dbReference type="AlphaFoldDB" id="A0AAD6VRR0"/>
<proteinExistence type="inferred from homology"/>
<evidence type="ECO:0000256" key="4">
    <source>
        <dbReference type="SAM" id="MobiDB-lite"/>
    </source>
</evidence>
<dbReference type="PANTHER" id="PTHR24321:SF8">
    <property type="entry name" value="ESTRADIOL 17-BETA-DEHYDROGENASE 8-RELATED"/>
    <property type="match status" value="1"/>
</dbReference>
<sequence>MVANAGLATWSSLFDRDHVSQKPAESIDSHGQENSEGACSSTAAAEATKQNKPVPFPDVPQKDVSVVADPSYTEHDSETYDTTAEQWDKIMAVNSRGTFLCYKYAAMQMVRQGRGGRIIGAASVAGKMGYPFVGAYCASKFAVRGLTQAAAKELGKHGITVNAYAPGAIDSIMLSSLAHSSPKDTAMPPELWLDAQIKATPLERLGTANDVESLVSFIASQESQFITGQSVR</sequence>
<dbReference type="SUPFAM" id="SSF51735">
    <property type="entry name" value="NAD(P)-binding Rossmann-fold domains"/>
    <property type="match status" value="1"/>
</dbReference>
<dbReference type="InterPro" id="IPR036291">
    <property type="entry name" value="NAD(P)-bd_dom_sf"/>
</dbReference>
<gene>
    <name evidence="5" type="ORF">GGX14DRAFT_559519</name>
</gene>
<dbReference type="Pfam" id="PF13561">
    <property type="entry name" value="adh_short_C2"/>
    <property type="match status" value="1"/>
</dbReference>
<keyword evidence="3" id="KW-0560">Oxidoreductase</keyword>
<dbReference type="Proteomes" id="UP001219525">
    <property type="component" value="Unassembled WGS sequence"/>
</dbReference>
<dbReference type="InterPro" id="IPR002347">
    <property type="entry name" value="SDR_fam"/>
</dbReference>
<dbReference type="GO" id="GO:0016491">
    <property type="term" value="F:oxidoreductase activity"/>
    <property type="evidence" value="ECO:0007669"/>
    <property type="project" value="UniProtKB-KW"/>
</dbReference>
<evidence type="ECO:0008006" key="7">
    <source>
        <dbReference type="Google" id="ProtNLM"/>
    </source>
</evidence>
<evidence type="ECO:0000313" key="6">
    <source>
        <dbReference type="Proteomes" id="UP001219525"/>
    </source>
</evidence>
<dbReference type="Gene3D" id="3.40.50.720">
    <property type="entry name" value="NAD(P)-binding Rossmann-like Domain"/>
    <property type="match status" value="1"/>
</dbReference>